<dbReference type="GO" id="GO:0051082">
    <property type="term" value="F:unfolded protein binding"/>
    <property type="evidence" value="ECO:0007669"/>
    <property type="project" value="TreeGrafter"/>
</dbReference>
<dbReference type="PANTHER" id="PTHR31996">
    <property type="entry name" value="COILED-COIL DOMAIN-CONTAINING PROTEIN 115"/>
    <property type="match status" value="1"/>
</dbReference>
<gene>
    <name evidence="2" type="ORF">NEOLI_004497</name>
</gene>
<dbReference type="GO" id="GO:1990871">
    <property type="term" value="C:Vma12-Vma22 assembly complex"/>
    <property type="evidence" value="ECO:0007669"/>
    <property type="project" value="TreeGrafter"/>
</dbReference>
<accession>A0A1U7LRF3</accession>
<evidence type="ECO:0000313" key="3">
    <source>
        <dbReference type="Proteomes" id="UP000186594"/>
    </source>
</evidence>
<proteinExistence type="predicted"/>
<dbReference type="OrthoDB" id="408631at2759"/>
<reference evidence="2 3" key="1">
    <citation type="submission" date="2016-04" db="EMBL/GenBank/DDBJ databases">
        <title>Evolutionary innovation and constraint leading to complex multicellularity in the Ascomycota.</title>
        <authorList>
            <person name="Cisse O."/>
            <person name="Nguyen A."/>
            <person name="Hewitt D.A."/>
            <person name="Jedd G."/>
            <person name="Stajich J.E."/>
        </authorList>
    </citation>
    <scope>NUCLEOTIDE SEQUENCE [LARGE SCALE GENOMIC DNA]</scope>
    <source>
        <strain evidence="2 3">DAH-3</strain>
    </source>
</reference>
<protein>
    <recommendedName>
        <fullName evidence="1">Vacuolar ATPase assembly protein VMA22</fullName>
    </recommendedName>
</protein>
<comment type="caution">
    <text evidence="2">The sequence shown here is derived from an EMBL/GenBank/DDBJ whole genome shotgun (WGS) entry which is preliminary data.</text>
</comment>
<evidence type="ECO:0000313" key="2">
    <source>
        <dbReference type="EMBL" id="OLL25208.1"/>
    </source>
</evidence>
<dbReference type="STRING" id="1198029.A0A1U7LRF3"/>
<dbReference type="Proteomes" id="UP000186594">
    <property type="component" value="Unassembled WGS sequence"/>
</dbReference>
<keyword evidence="3" id="KW-1185">Reference proteome</keyword>
<sequence length="179" mass="20702">MDLPDLHDIQQSLPLGDRLLAQHLDLVDVYQNEMKTLSEHLAKAFYELAEANKSRGTFQRIGQDCYDYRMKASVGVKLEDHQVLLRQMTRNDIQGVEKEAREKDQRNDEQSGIRKHIENPDLAIFSIDDPIRWFGALPSNSLRLSQVEFKKALDSVISTLNHTINLNLHEIRLRDVPDK</sequence>
<dbReference type="InterPro" id="IPR040357">
    <property type="entry name" value="Vma22/CCDC115"/>
</dbReference>
<name>A0A1U7LRF3_NEOID</name>
<dbReference type="Pfam" id="PF21730">
    <property type="entry name" value="Vma22_CCDC115"/>
    <property type="match status" value="1"/>
</dbReference>
<dbReference type="GO" id="GO:0070072">
    <property type="term" value="P:vacuolar proton-transporting V-type ATPase complex assembly"/>
    <property type="evidence" value="ECO:0007669"/>
    <property type="project" value="InterPro"/>
</dbReference>
<dbReference type="EMBL" id="LXFE01000472">
    <property type="protein sequence ID" value="OLL25208.1"/>
    <property type="molecule type" value="Genomic_DNA"/>
</dbReference>
<evidence type="ECO:0000256" key="1">
    <source>
        <dbReference type="ARBA" id="ARBA00093634"/>
    </source>
</evidence>
<dbReference type="AlphaFoldDB" id="A0A1U7LRF3"/>
<dbReference type="PANTHER" id="PTHR31996:SF2">
    <property type="entry name" value="COILED-COIL DOMAIN-CONTAINING PROTEIN 115"/>
    <property type="match status" value="1"/>
</dbReference>
<organism evidence="2 3">
    <name type="scientific">Neolecta irregularis (strain DAH-3)</name>
    <dbReference type="NCBI Taxonomy" id="1198029"/>
    <lineage>
        <taxon>Eukaryota</taxon>
        <taxon>Fungi</taxon>
        <taxon>Dikarya</taxon>
        <taxon>Ascomycota</taxon>
        <taxon>Taphrinomycotina</taxon>
        <taxon>Neolectales</taxon>
        <taxon>Neolectaceae</taxon>
        <taxon>Neolecta</taxon>
    </lineage>
</organism>